<organism evidence="1 2">
    <name type="scientific">Hyalomma asiaticum</name>
    <name type="common">Tick</name>
    <dbReference type="NCBI Taxonomy" id="266040"/>
    <lineage>
        <taxon>Eukaryota</taxon>
        <taxon>Metazoa</taxon>
        <taxon>Ecdysozoa</taxon>
        <taxon>Arthropoda</taxon>
        <taxon>Chelicerata</taxon>
        <taxon>Arachnida</taxon>
        <taxon>Acari</taxon>
        <taxon>Parasitiformes</taxon>
        <taxon>Ixodida</taxon>
        <taxon>Ixodoidea</taxon>
        <taxon>Ixodidae</taxon>
        <taxon>Hyalomminae</taxon>
        <taxon>Hyalomma</taxon>
    </lineage>
</organism>
<reference evidence="1" key="1">
    <citation type="submission" date="2020-05" db="EMBL/GenBank/DDBJ databases">
        <title>Large-scale comparative analyses of tick genomes elucidate their genetic diversity and vector capacities.</title>
        <authorList>
            <person name="Jia N."/>
            <person name="Wang J."/>
            <person name="Shi W."/>
            <person name="Du L."/>
            <person name="Sun Y."/>
            <person name="Zhan W."/>
            <person name="Jiang J."/>
            <person name="Wang Q."/>
            <person name="Zhang B."/>
            <person name="Ji P."/>
            <person name="Sakyi L.B."/>
            <person name="Cui X."/>
            <person name="Yuan T."/>
            <person name="Jiang B."/>
            <person name="Yang W."/>
            <person name="Lam T.T.-Y."/>
            <person name="Chang Q."/>
            <person name="Ding S."/>
            <person name="Wang X."/>
            <person name="Zhu J."/>
            <person name="Ruan X."/>
            <person name="Zhao L."/>
            <person name="Wei J."/>
            <person name="Que T."/>
            <person name="Du C."/>
            <person name="Cheng J."/>
            <person name="Dai P."/>
            <person name="Han X."/>
            <person name="Huang E."/>
            <person name="Gao Y."/>
            <person name="Liu J."/>
            <person name="Shao H."/>
            <person name="Ye R."/>
            <person name="Li L."/>
            <person name="Wei W."/>
            <person name="Wang X."/>
            <person name="Wang C."/>
            <person name="Yang T."/>
            <person name="Huo Q."/>
            <person name="Li W."/>
            <person name="Guo W."/>
            <person name="Chen H."/>
            <person name="Zhou L."/>
            <person name="Ni X."/>
            <person name="Tian J."/>
            <person name="Zhou Y."/>
            <person name="Sheng Y."/>
            <person name="Liu T."/>
            <person name="Pan Y."/>
            <person name="Xia L."/>
            <person name="Li J."/>
            <person name="Zhao F."/>
            <person name="Cao W."/>
        </authorList>
    </citation>
    <scope>NUCLEOTIDE SEQUENCE</scope>
    <source>
        <strain evidence="1">Hyas-2018</strain>
    </source>
</reference>
<accession>A0ACB7RM07</accession>
<comment type="caution">
    <text evidence="1">The sequence shown here is derived from an EMBL/GenBank/DDBJ whole genome shotgun (WGS) entry which is preliminary data.</text>
</comment>
<gene>
    <name evidence="1" type="ORF">HPB50_002214</name>
</gene>
<sequence length="88" mass="9341">MPDEQRLLWEPLAGRLVRDALAGARKQLRAEARLAARLVAAALSAAIGPPPAATAPLPEQDKAAETSSRRHQRTAPPWSLLPACCAVV</sequence>
<dbReference type="EMBL" id="CM023489">
    <property type="protein sequence ID" value="KAH6921549.1"/>
    <property type="molecule type" value="Genomic_DNA"/>
</dbReference>
<name>A0ACB7RM07_HYAAI</name>
<protein>
    <submittedName>
        <fullName evidence="1">Uncharacterized protein</fullName>
    </submittedName>
</protein>
<keyword evidence="2" id="KW-1185">Reference proteome</keyword>
<evidence type="ECO:0000313" key="1">
    <source>
        <dbReference type="EMBL" id="KAH6921549.1"/>
    </source>
</evidence>
<evidence type="ECO:0000313" key="2">
    <source>
        <dbReference type="Proteomes" id="UP000821845"/>
    </source>
</evidence>
<dbReference type="Proteomes" id="UP000821845">
    <property type="component" value="Chromosome 9"/>
</dbReference>
<proteinExistence type="predicted"/>